<dbReference type="EMBL" id="QYBA01000261">
    <property type="protein sequence ID" value="TKY91099.1"/>
    <property type="molecule type" value="Genomic_DNA"/>
</dbReference>
<reference evidence="1" key="1">
    <citation type="submission" date="2018-09" db="EMBL/GenBank/DDBJ databases">
        <title>A genomic encyclopedia of anaerobic methanotrophic archaea.</title>
        <authorList>
            <person name="Skennerton C.T."/>
            <person name="Chadwick G.L."/>
            <person name="Laso-Perez R."/>
            <person name="Leu A.O."/>
            <person name="Speth D.R."/>
            <person name="Yu H."/>
            <person name="Morgan-Lang C."/>
            <person name="Hatzenpichler R."/>
            <person name="Goudeau D."/>
            <person name="Malmstrom R."/>
            <person name="Woyke T."/>
            <person name="Hallam S."/>
            <person name="Tyson G.W."/>
            <person name="Wegener G."/>
            <person name="Boetius A."/>
            <person name="Orphan V.J."/>
        </authorList>
    </citation>
    <scope>NUCLEOTIDE SEQUENCE</scope>
    <source>
        <strain evidence="1">CONS3730D10UFb2</strain>
    </source>
</reference>
<protein>
    <submittedName>
        <fullName evidence="1">Type II toxin-antitoxin system HicA family toxin</fullName>
    </submittedName>
</protein>
<dbReference type="Proteomes" id="UP000315423">
    <property type="component" value="Unassembled WGS sequence"/>
</dbReference>
<evidence type="ECO:0000313" key="2">
    <source>
        <dbReference type="Proteomes" id="UP000315423"/>
    </source>
</evidence>
<evidence type="ECO:0000313" key="1">
    <source>
        <dbReference type="EMBL" id="TKY91099.1"/>
    </source>
</evidence>
<name>A0AC61S8Y1_9EURY</name>
<organism evidence="1 2">
    <name type="scientific">Candidatus Methanomarinus sp</name>
    <dbReference type="NCBI Taxonomy" id="3386244"/>
    <lineage>
        <taxon>Archaea</taxon>
        <taxon>Methanobacteriati</taxon>
        <taxon>Methanobacteriota</taxon>
        <taxon>Stenosarchaea group</taxon>
        <taxon>Methanomicrobia</taxon>
        <taxon>Methanosarcinales</taxon>
        <taxon>ANME-2 cluster</taxon>
        <taxon>Candidatus Methanocomedenaceae</taxon>
        <taxon>Candidatus Methanomarinus</taxon>
    </lineage>
</organism>
<gene>
    <name evidence="1" type="ORF">C5S46_07610</name>
</gene>
<sequence length="46" mass="5605">MSWDKILIKIQSGVHDKNIRFQNLRKLILHYGFTERIRGDHHIFTK</sequence>
<accession>A0AC61S8Y1</accession>
<proteinExistence type="predicted"/>
<comment type="caution">
    <text evidence="1">The sequence shown here is derived from an EMBL/GenBank/DDBJ whole genome shotgun (WGS) entry which is preliminary data.</text>
</comment>